<sequence length="21" mass="2197">HCGALGARRRRFVGVGGEAVQ</sequence>
<accession>A0A2C6KJT2</accession>
<evidence type="ECO:0000313" key="2">
    <source>
        <dbReference type="Proteomes" id="UP000221165"/>
    </source>
</evidence>
<reference evidence="1 2" key="1">
    <citation type="journal article" date="2017" name="Int. J. Parasitol.">
        <title>The genome of the protozoan parasite Cystoisospora suis and a reverse vaccinology approach to identify vaccine candidates.</title>
        <authorList>
            <person name="Palmieri N."/>
            <person name="Shrestha A."/>
            <person name="Ruttkowski B."/>
            <person name="Beck T."/>
            <person name="Vogl C."/>
            <person name="Tomley F."/>
            <person name="Blake D.P."/>
            <person name="Joachim A."/>
        </authorList>
    </citation>
    <scope>NUCLEOTIDE SEQUENCE [LARGE SCALE GENOMIC DNA]</scope>
    <source>
        <strain evidence="1 2">Wien I</strain>
    </source>
</reference>
<dbReference type="Proteomes" id="UP000221165">
    <property type="component" value="Unassembled WGS sequence"/>
</dbReference>
<keyword evidence="2" id="KW-1185">Reference proteome</keyword>
<protein>
    <submittedName>
        <fullName evidence="1">Uncharacterized protein</fullName>
    </submittedName>
</protein>
<feature type="non-terminal residue" evidence="1">
    <location>
        <position position="1"/>
    </location>
</feature>
<evidence type="ECO:0000313" key="1">
    <source>
        <dbReference type="EMBL" id="PHJ17379.1"/>
    </source>
</evidence>
<proteinExistence type="predicted"/>
<comment type="caution">
    <text evidence="1">The sequence shown here is derived from an EMBL/GenBank/DDBJ whole genome shotgun (WGS) entry which is preliminary data.</text>
</comment>
<name>A0A2C6KJT2_9APIC</name>
<gene>
    <name evidence="1" type="ORF">CSUI_008801</name>
</gene>
<organism evidence="1 2">
    <name type="scientific">Cystoisospora suis</name>
    <dbReference type="NCBI Taxonomy" id="483139"/>
    <lineage>
        <taxon>Eukaryota</taxon>
        <taxon>Sar</taxon>
        <taxon>Alveolata</taxon>
        <taxon>Apicomplexa</taxon>
        <taxon>Conoidasida</taxon>
        <taxon>Coccidia</taxon>
        <taxon>Eucoccidiorida</taxon>
        <taxon>Eimeriorina</taxon>
        <taxon>Sarcocystidae</taxon>
        <taxon>Cystoisospora</taxon>
    </lineage>
</organism>
<dbReference type="EMBL" id="MIGC01005033">
    <property type="protein sequence ID" value="PHJ17379.1"/>
    <property type="molecule type" value="Genomic_DNA"/>
</dbReference>
<dbReference type="VEuPathDB" id="ToxoDB:CSUI_008801"/>
<dbReference type="AlphaFoldDB" id="A0A2C6KJT2"/>